<evidence type="ECO:0000259" key="5">
    <source>
        <dbReference type="PROSITE" id="PS51078"/>
    </source>
</evidence>
<dbReference type="SUPFAM" id="SSF46785">
    <property type="entry name" value="Winged helix' DNA-binding domain"/>
    <property type="match status" value="1"/>
</dbReference>
<dbReference type="Gene3D" id="3.30.450.40">
    <property type="match status" value="1"/>
</dbReference>
<dbReference type="Gene3D" id="1.10.10.10">
    <property type="entry name" value="Winged helix-like DNA-binding domain superfamily/Winged helix DNA-binding domain"/>
    <property type="match status" value="1"/>
</dbReference>
<feature type="domain" description="HTH iclR-type" evidence="4">
    <location>
        <begin position="11"/>
        <end position="73"/>
    </location>
</feature>
<dbReference type="PROSITE" id="PS51077">
    <property type="entry name" value="HTH_ICLR"/>
    <property type="match status" value="1"/>
</dbReference>
<dbReference type="EMBL" id="JABFTT010000007">
    <property type="protein sequence ID" value="MCE8020518.1"/>
    <property type="molecule type" value="Genomic_DNA"/>
</dbReference>
<dbReference type="SUPFAM" id="SSF55781">
    <property type="entry name" value="GAF domain-like"/>
    <property type="match status" value="1"/>
</dbReference>
<reference evidence="6 7" key="1">
    <citation type="journal article" date="2021" name="Front. Microbiol.">
        <title>Aerobic Denitrification and Heterotrophic Sulfur Oxidation in the Genus Halomonas Revealed by Six Novel Species Characterizations and Genome-Based Analysis.</title>
        <authorList>
            <person name="Wang L."/>
            <person name="Shao Z."/>
        </authorList>
    </citation>
    <scope>NUCLEOTIDE SEQUENCE [LARGE SCALE GENOMIC DNA]</scope>
    <source>
        <strain evidence="6 7">MCCC 1A11036</strain>
    </source>
</reference>
<comment type="caution">
    <text evidence="6">The sequence shown here is derived from an EMBL/GenBank/DDBJ whole genome shotgun (WGS) entry which is preliminary data.</text>
</comment>
<evidence type="ECO:0000259" key="4">
    <source>
        <dbReference type="PROSITE" id="PS51077"/>
    </source>
</evidence>
<keyword evidence="2" id="KW-0238">DNA-binding</keyword>
<dbReference type="SMART" id="SM00346">
    <property type="entry name" value="HTH_ICLR"/>
    <property type="match status" value="1"/>
</dbReference>
<sequence>MAKDGRSARGIKSITVGGRLLQALIDASTPLTLREIAAKAEITPAQAHAYLVSLKRVGMVVQQFESGPYLLGSFALQVGLGRLRSLPTFRRTSTLLKELSSSLNVMSVLSVWGAKGPTAVMVVQARDKRSDLNIRMGTRFSVLNSATGRVFGAFGEHQQVETQLRLEQERNPPPNYQADVHCMVEYWEQIEAIREQGFSTIEGARVPEIDAVAVPIFDEHDAFVGVVTCIGHTDILDTDPAGESIPTILTGVRAMHSVKTQLVARTA</sequence>
<gene>
    <name evidence="6" type="ORF">HOP51_10430</name>
</gene>
<dbReference type="InterPro" id="IPR036390">
    <property type="entry name" value="WH_DNA-bd_sf"/>
</dbReference>
<evidence type="ECO:0000313" key="6">
    <source>
        <dbReference type="EMBL" id="MCE8020518.1"/>
    </source>
</evidence>
<evidence type="ECO:0000256" key="3">
    <source>
        <dbReference type="ARBA" id="ARBA00023163"/>
    </source>
</evidence>
<dbReference type="Proteomes" id="UP001320122">
    <property type="component" value="Unassembled WGS sequence"/>
</dbReference>
<feature type="domain" description="IclR-ED" evidence="5">
    <location>
        <begin position="74"/>
        <end position="267"/>
    </location>
</feature>
<accession>A0ABS9AFI2</accession>
<dbReference type="RefSeq" id="WP_234273858.1">
    <property type="nucleotide sequence ID" value="NZ_JABFTT010000007.1"/>
</dbReference>
<evidence type="ECO:0000313" key="7">
    <source>
        <dbReference type="Proteomes" id="UP001320122"/>
    </source>
</evidence>
<name>A0ABS9AFI2_9GAMM</name>
<organism evidence="6 7">
    <name type="scientific">Billgrantia zhangzhouensis</name>
    <dbReference type="NCBI Taxonomy" id="2733481"/>
    <lineage>
        <taxon>Bacteria</taxon>
        <taxon>Pseudomonadati</taxon>
        <taxon>Pseudomonadota</taxon>
        <taxon>Gammaproteobacteria</taxon>
        <taxon>Oceanospirillales</taxon>
        <taxon>Halomonadaceae</taxon>
        <taxon>Billgrantia</taxon>
    </lineage>
</organism>
<dbReference type="InterPro" id="IPR050707">
    <property type="entry name" value="HTH_MetabolicPath_Reg"/>
</dbReference>
<evidence type="ECO:0000256" key="1">
    <source>
        <dbReference type="ARBA" id="ARBA00023015"/>
    </source>
</evidence>
<keyword evidence="3" id="KW-0804">Transcription</keyword>
<dbReference type="PANTHER" id="PTHR30136">
    <property type="entry name" value="HELIX-TURN-HELIX TRANSCRIPTIONAL REGULATOR, ICLR FAMILY"/>
    <property type="match status" value="1"/>
</dbReference>
<dbReference type="InterPro" id="IPR014757">
    <property type="entry name" value="Tscrpt_reg_IclR_C"/>
</dbReference>
<protein>
    <submittedName>
        <fullName evidence="6">Helix-turn-helix domain-containing protein</fullName>
    </submittedName>
</protein>
<keyword evidence="7" id="KW-1185">Reference proteome</keyword>
<dbReference type="PROSITE" id="PS51078">
    <property type="entry name" value="ICLR_ED"/>
    <property type="match status" value="1"/>
</dbReference>
<keyword evidence="1" id="KW-0805">Transcription regulation</keyword>
<dbReference type="InterPro" id="IPR005471">
    <property type="entry name" value="Tscrpt_reg_IclR_N"/>
</dbReference>
<dbReference type="Pfam" id="PF09339">
    <property type="entry name" value="HTH_IclR"/>
    <property type="match status" value="1"/>
</dbReference>
<proteinExistence type="predicted"/>
<evidence type="ECO:0000256" key="2">
    <source>
        <dbReference type="ARBA" id="ARBA00023125"/>
    </source>
</evidence>
<dbReference type="InterPro" id="IPR036388">
    <property type="entry name" value="WH-like_DNA-bd_sf"/>
</dbReference>
<dbReference type="Pfam" id="PF01614">
    <property type="entry name" value="IclR_C"/>
    <property type="match status" value="1"/>
</dbReference>
<dbReference type="InterPro" id="IPR029016">
    <property type="entry name" value="GAF-like_dom_sf"/>
</dbReference>
<dbReference type="PANTHER" id="PTHR30136:SF8">
    <property type="entry name" value="TRANSCRIPTIONAL REGULATORY PROTEIN"/>
    <property type="match status" value="1"/>
</dbReference>